<comment type="cofactor">
    <cofactor evidence="13">
        <name>thiamine diphosphate</name>
        <dbReference type="ChEBI" id="CHEBI:58937"/>
    </cofactor>
    <text evidence="13">Binds 1 thiamine pyrophosphate per subunit. During the reaction, the substrate forms a covalent intermediate with the cofactor.</text>
</comment>
<keyword evidence="6 14" id="KW-0479">Metal-binding</keyword>
<dbReference type="GO" id="GO:0005829">
    <property type="term" value="C:cytosol"/>
    <property type="evidence" value="ECO:0007669"/>
    <property type="project" value="TreeGrafter"/>
</dbReference>
<dbReference type="PANTHER" id="PTHR43522">
    <property type="entry name" value="TRANSKETOLASE"/>
    <property type="match status" value="1"/>
</dbReference>
<dbReference type="InterPro" id="IPR055152">
    <property type="entry name" value="Transketolase-like_C_2"/>
</dbReference>
<dbReference type="OrthoDB" id="8732661at2"/>
<dbReference type="Proteomes" id="UP000225548">
    <property type="component" value="Unassembled WGS sequence"/>
</dbReference>
<evidence type="ECO:0000256" key="2">
    <source>
        <dbReference type="ARBA" id="ARBA00011738"/>
    </source>
</evidence>
<keyword evidence="7 14" id="KW-0460">Magnesium</keyword>
<keyword evidence="18" id="KW-1185">Reference proteome</keyword>
<dbReference type="Pfam" id="PF00456">
    <property type="entry name" value="Transketolase_N"/>
    <property type="match status" value="1"/>
</dbReference>
<evidence type="ECO:0000256" key="3">
    <source>
        <dbReference type="ARBA" id="ARBA00013152"/>
    </source>
</evidence>
<evidence type="ECO:0000313" key="18">
    <source>
        <dbReference type="Proteomes" id="UP000225548"/>
    </source>
</evidence>
<protein>
    <recommendedName>
        <fullName evidence="4 10">Transketolase</fullName>
        <ecNumber evidence="3 10">2.2.1.1</ecNumber>
    </recommendedName>
</protein>
<feature type="binding site" evidence="12">
    <location>
        <position position="272"/>
    </location>
    <ligand>
        <name>substrate</name>
    </ligand>
</feature>
<dbReference type="InterPro" id="IPR009014">
    <property type="entry name" value="Transketo_C/PFOR_II"/>
</dbReference>
<dbReference type="Pfam" id="PF22613">
    <property type="entry name" value="Transketolase_C_1"/>
    <property type="match status" value="1"/>
</dbReference>
<evidence type="ECO:0000256" key="9">
    <source>
        <dbReference type="ARBA" id="ARBA00049473"/>
    </source>
</evidence>
<accession>A0A2A9E9F2</accession>
<evidence type="ECO:0000256" key="8">
    <source>
        <dbReference type="ARBA" id="ARBA00023052"/>
    </source>
</evidence>
<dbReference type="InterPro" id="IPR005475">
    <property type="entry name" value="Transketolase-like_Pyr-bd"/>
</dbReference>
<dbReference type="InterPro" id="IPR033247">
    <property type="entry name" value="Transketolase_fam"/>
</dbReference>
<dbReference type="PROSITE" id="PS00802">
    <property type="entry name" value="TRANSKETOLASE_2"/>
    <property type="match status" value="1"/>
</dbReference>
<evidence type="ECO:0000256" key="4">
    <source>
        <dbReference type="ARBA" id="ARBA00016662"/>
    </source>
</evidence>
<dbReference type="EC" id="2.2.1.1" evidence="3 10"/>
<reference evidence="17 18" key="1">
    <citation type="submission" date="2017-10" db="EMBL/GenBank/DDBJ databases">
        <title>Sequencing the genomes of 1000 actinobacteria strains.</title>
        <authorList>
            <person name="Klenk H.-P."/>
        </authorList>
    </citation>
    <scope>NUCLEOTIDE SEQUENCE [LARGE SCALE GENOMIC DNA]</scope>
    <source>
        <strain evidence="17 18">DSM 18966</strain>
    </source>
</reference>
<evidence type="ECO:0000256" key="5">
    <source>
        <dbReference type="ARBA" id="ARBA00022679"/>
    </source>
</evidence>
<dbReference type="AlphaFoldDB" id="A0A2A9E9F2"/>
<dbReference type="Gene3D" id="3.40.50.970">
    <property type="match status" value="2"/>
</dbReference>
<evidence type="ECO:0000256" key="1">
    <source>
        <dbReference type="ARBA" id="ARBA00007131"/>
    </source>
</evidence>
<feature type="binding site" evidence="12">
    <location>
        <position position="365"/>
    </location>
    <ligand>
        <name>substrate</name>
    </ligand>
</feature>
<dbReference type="CDD" id="cd02012">
    <property type="entry name" value="TPP_TK"/>
    <property type="match status" value="1"/>
</dbReference>
<dbReference type="InterPro" id="IPR020826">
    <property type="entry name" value="Transketolase_BS"/>
</dbReference>
<feature type="binding site" evidence="13">
    <location>
        <begin position="120"/>
        <end position="122"/>
    </location>
    <ligand>
        <name>thiamine diphosphate</name>
        <dbReference type="ChEBI" id="CHEBI:58937"/>
    </ligand>
</feature>
<feature type="binding site" evidence="13">
    <location>
        <position position="164"/>
    </location>
    <ligand>
        <name>thiamine diphosphate</name>
        <dbReference type="ChEBI" id="CHEBI:58937"/>
    </ligand>
</feature>
<dbReference type="CDD" id="cd07033">
    <property type="entry name" value="TPP_PYR_DXS_TK_like"/>
    <property type="match status" value="1"/>
</dbReference>
<comment type="caution">
    <text evidence="17">The sequence shown here is derived from an EMBL/GenBank/DDBJ whole genome shotgun (WGS) entry which is preliminary data.</text>
</comment>
<dbReference type="Pfam" id="PF02779">
    <property type="entry name" value="Transket_pyr"/>
    <property type="match status" value="1"/>
</dbReference>
<evidence type="ECO:0000256" key="14">
    <source>
        <dbReference type="PIRSR" id="PIRSR605478-4"/>
    </source>
</evidence>
<feature type="binding site" evidence="13">
    <location>
        <position position="447"/>
    </location>
    <ligand>
        <name>thiamine diphosphate</name>
        <dbReference type="ChEBI" id="CHEBI:58937"/>
    </ligand>
</feature>
<dbReference type="EMBL" id="PDJG01000001">
    <property type="protein sequence ID" value="PFG34810.1"/>
    <property type="molecule type" value="Genomic_DNA"/>
</dbReference>
<dbReference type="InterPro" id="IPR029061">
    <property type="entry name" value="THDP-binding"/>
</dbReference>
<dbReference type="Gene3D" id="3.40.50.920">
    <property type="match status" value="1"/>
</dbReference>
<dbReference type="FunFam" id="3.40.50.920:FF:000003">
    <property type="entry name" value="Transketolase"/>
    <property type="match status" value="1"/>
</dbReference>
<dbReference type="InterPro" id="IPR005474">
    <property type="entry name" value="Transketolase_N"/>
</dbReference>
<feature type="binding site" evidence="13">
    <location>
        <position position="193"/>
    </location>
    <ligand>
        <name>thiamine diphosphate</name>
        <dbReference type="ChEBI" id="CHEBI:58937"/>
    </ligand>
</feature>
<feature type="binding site" evidence="12">
    <location>
        <position position="471"/>
    </location>
    <ligand>
        <name>substrate</name>
    </ligand>
</feature>
<dbReference type="GO" id="GO:0000287">
    <property type="term" value="F:magnesium ion binding"/>
    <property type="evidence" value="ECO:0007669"/>
    <property type="project" value="UniProtKB-ARBA"/>
</dbReference>
<keyword evidence="5" id="KW-0808">Transferase</keyword>
<evidence type="ECO:0000256" key="13">
    <source>
        <dbReference type="PIRSR" id="PIRSR605478-3"/>
    </source>
</evidence>
<evidence type="ECO:0000313" key="17">
    <source>
        <dbReference type="EMBL" id="PFG34810.1"/>
    </source>
</evidence>
<dbReference type="GO" id="GO:0006098">
    <property type="term" value="P:pentose-phosphate shunt"/>
    <property type="evidence" value="ECO:0007669"/>
    <property type="project" value="TreeGrafter"/>
</dbReference>
<feature type="binding site" evidence="14">
    <location>
        <position position="195"/>
    </location>
    <ligand>
        <name>Mg(2+)</name>
        <dbReference type="ChEBI" id="CHEBI:18420"/>
    </ligand>
</feature>
<feature type="binding site" evidence="12">
    <location>
        <position position="479"/>
    </location>
    <ligand>
        <name>substrate</name>
    </ligand>
</feature>
<organism evidence="17 18">
    <name type="scientific">Sanguibacter antarcticus</name>
    <dbReference type="NCBI Taxonomy" id="372484"/>
    <lineage>
        <taxon>Bacteria</taxon>
        <taxon>Bacillati</taxon>
        <taxon>Actinomycetota</taxon>
        <taxon>Actinomycetes</taxon>
        <taxon>Micrococcales</taxon>
        <taxon>Sanguibacteraceae</taxon>
        <taxon>Sanguibacter</taxon>
    </lineage>
</organism>
<dbReference type="GO" id="GO:0004802">
    <property type="term" value="F:transketolase activity"/>
    <property type="evidence" value="ECO:0007669"/>
    <property type="project" value="UniProtKB-UniRule"/>
</dbReference>
<evidence type="ECO:0000259" key="16">
    <source>
        <dbReference type="SMART" id="SM00861"/>
    </source>
</evidence>
<evidence type="ECO:0000256" key="15">
    <source>
        <dbReference type="PIRSR" id="PIRSR605478-5"/>
    </source>
</evidence>
<dbReference type="SUPFAM" id="SSF52518">
    <property type="entry name" value="Thiamin diphosphate-binding fold (THDP-binding)"/>
    <property type="match status" value="2"/>
</dbReference>
<feature type="binding site" evidence="14">
    <location>
        <position position="163"/>
    </location>
    <ligand>
        <name>Mg(2+)</name>
        <dbReference type="ChEBI" id="CHEBI:18420"/>
    </ligand>
</feature>
<evidence type="ECO:0000256" key="11">
    <source>
        <dbReference type="PIRSR" id="PIRSR605478-1"/>
    </source>
</evidence>
<feature type="binding site" evidence="14">
    <location>
        <position position="193"/>
    </location>
    <ligand>
        <name>Mg(2+)</name>
        <dbReference type="ChEBI" id="CHEBI:18420"/>
    </ligand>
</feature>
<feature type="binding site" evidence="12">
    <location>
        <position position="32"/>
    </location>
    <ligand>
        <name>substrate</name>
    </ligand>
</feature>
<gene>
    <name evidence="17" type="ORF">ATL42_2735</name>
</gene>
<evidence type="ECO:0000256" key="12">
    <source>
        <dbReference type="PIRSR" id="PIRSR605478-2"/>
    </source>
</evidence>
<comment type="cofactor">
    <cofactor evidence="14">
        <name>Mg(2+)</name>
        <dbReference type="ChEBI" id="CHEBI:18420"/>
    </cofactor>
    <text evidence="14">Binds 1 Mg(2+) ion per subunit. Can also utilize other divalent metal cations, such as Ca(2+), Mn(2+) and Co(2+).</text>
</comment>
<dbReference type="RefSeq" id="WP_098455785.1">
    <property type="nucleotide sequence ID" value="NZ_PDJG01000001.1"/>
</dbReference>
<evidence type="ECO:0000256" key="6">
    <source>
        <dbReference type="ARBA" id="ARBA00022723"/>
    </source>
</evidence>
<dbReference type="SMART" id="SM00861">
    <property type="entry name" value="Transket_pyr"/>
    <property type="match status" value="1"/>
</dbReference>
<evidence type="ECO:0000256" key="10">
    <source>
        <dbReference type="NCBIfam" id="TIGR00232"/>
    </source>
</evidence>
<dbReference type="FunFam" id="3.40.50.970:FF:000003">
    <property type="entry name" value="Transketolase"/>
    <property type="match status" value="1"/>
</dbReference>
<feature type="site" description="Important for catalytic activity" evidence="15">
    <location>
        <position position="32"/>
    </location>
</feature>
<feature type="site" description="Important for catalytic activity" evidence="15">
    <location>
        <position position="272"/>
    </location>
</feature>
<evidence type="ECO:0000256" key="7">
    <source>
        <dbReference type="ARBA" id="ARBA00022842"/>
    </source>
</evidence>
<comment type="catalytic activity">
    <reaction evidence="9">
        <text>D-sedoheptulose 7-phosphate + D-glyceraldehyde 3-phosphate = aldehydo-D-ribose 5-phosphate + D-xylulose 5-phosphate</text>
        <dbReference type="Rhea" id="RHEA:10508"/>
        <dbReference type="ChEBI" id="CHEBI:57483"/>
        <dbReference type="ChEBI" id="CHEBI:57737"/>
        <dbReference type="ChEBI" id="CHEBI:58273"/>
        <dbReference type="ChEBI" id="CHEBI:59776"/>
        <dbReference type="EC" id="2.2.1.1"/>
    </reaction>
</comment>
<dbReference type="SUPFAM" id="SSF52922">
    <property type="entry name" value="TK C-terminal domain-like"/>
    <property type="match status" value="1"/>
</dbReference>
<feature type="domain" description="Transketolase-like pyrimidine-binding" evidence="16">
    <location>
        <begin position="362"/>
        <end position="534"/>
    </location>
</feature>
<sequence length="676" mass="71906">MTAPVTTSLDERAVTAARVLALDAIEAAKSGHPGAALALAPVADLLFQKHIRHDPHDPSWAGRDRFVLSCGHASMLLYTQLFLTGYDLSLDDIASFRTLHSRTPGHPELGMTPGVDATTGPLGQGITMAVGMAMAFQRERAVYDPEGLIGSPFDRHVWVLASDGDLQEGISYEAGALAGRHQLDNLTVVYDDNDIQIEGSTTLTWSEDVGARFAAQGWRVSRVSRAVSGDIDVPALDTVLSSRTDDGRPHLVVLKSEIAWPAPNARGTAASHGAPLGTSEVSEVRAALGVTTGPFELDPEAVAHTRRAVARGARLHTEWDQRMSAWAAAHPDLDTQWRTAQARELPDDLAASLPVFEVGSVLATRDASGQVIQALAARLPDLVGGSADLAEPNRTAIAGSHSFLPEGEGRTGRNIHWGVREHAMAAAMNGMLLAGGTRPFGGTFLVFSDYQRPAIRLAALMGLPAIYVWSHDSIALGQDGPTHQPIEHLTSLRAMPGLTTIRPADANETAAAWLVALEQDGPTGLVLCRQPLRTLDLPLEQVTEGVRRGAYVVSDDADADAVVIATGSELELAVEAAERVRAAGTRVRVVSMPSRELFERQDAGYRESVLPAALTARVVVEAASTYGWRDIAGDRGVLVGIDQFGLSAPAGDAQHELGMTVDRVVQAIETAMVGKR</sequence>
<proteinExistence type="inferred from homology"/>
<feature type="binding site" evidence="13">
    <location>
        <position position="72"/>
    </location>
    <ligand>
        <name>thiamine diphosphate</name>
        <dbReference type="ChEBI" id="CHEBI:58937"/>
    </ligand>
</feature>
<keyword evidence="8 13" id="KW-0786">Thiamine pyrophosphate</keyword>
<name>A0A2A9E9F2_9MICO</name>
<feature type="binding site" evidence="13">
    <location>
        <position position="272"/>
    </location>
    <ligand>
        <name>thiamine diphosphate</name>
        <dbReference type="ChEBI" id="CHEBI:58937"/>
    </ligand>
</feature>
<dbReference type="PANTHER" id="PTHR43522:SF2">
    <property type="entry name" value="TRANSKETOLASE 1-RELATED"/>
    <property type="match status" value="1"/>
</dbReference>
<feature type="active site" description="Proton donor" evidence="11">
    <location>
        <position position="421"/>
    </location>
</feature>
<feature type="binding site" evidence="12">
    <location>
        <position position="483"/>
    </location>
    <ligand>
        <name>substrate</name>
    </ligand>
</feature>
<comment type="subunit">
    <text evidence="2">Homodimer.</text>
</comment>
<dbReference type="InterPro" id="IPR005478">
    <property type="entry name" value="Transketolase_bac-like"/>
</dbReference>
<feature type="binding site" evidence="12">
    <location>
        <position position="529"/>
    </location>
    <ligand>
        <name>substrate</name>
    </ligand>
</feature>
<comment type="similarity">
    <text evidence="1">Belongs to the transketolase family.</text>
</comment>
<dbReference type="NCBIfam" id="TIGR00232">
    <property type="entry name" value="tktlase_bact"/>
    <property type="match status" value="1"/>
</dbReference>